<comment type="similarity">
    <text evidence="2 11">Belongs to the peptidase C54 family.</text>
</comment>
<keyword evidence="11" id="KW-0539">Nucleus</keyword>
<proteinExistence type="inferred from homology"/>
<dbReference type="InterPro" id="IPR005078">
    <property type="entry name" value="Peptidase_C54"/>
</dbReference>
<organism evidence="14 15">
    <name type="scientific">Epichloe festucae (strain Fl1)</name>
    <dbReference type="NCBI Taxonomy" id="877507"/>
    <lineage>
        <taxon>Eukaryota</taxon>
        <taxon>Fungi</taxon>
        <taxon>Dikarya</taxon>
        <taxon>Ascomycota</taxon>
        <taxon>Pezizomycotina</taxon>
        <taxon>Sordariomycetes</taxon>
        <taxon>Hypocreomycetidae</taxon>
        <taxon>Hypocreales</taxon>
        <taxon>Clavicipitaceae</taxon>
        <taxon>Epichloe</taxon>
    </lineage>
</organism>
<evidence type="ECO:0000256" key="9">
    <source>
        <dbReference type="ARBA" id="ARBA00023006"/>
    </source>
</evidence>
<evidence type="ECO:0000256" key="10">
    <source>
        <dbReference type="ARBA" id="ARBA00029362"/>
    </source>
</evidence>
<keyword evidence="9" id="KW-0072">Autophagy</keyword>
<evidence type="ECO:0000256" key="4">
    <source>
        <dbReference type="ARBA" id="ARBA00022490"/>
    </source>
</evidence>
<evidence type="ECO:0000313" key="15">
    <source>
        <dbReference type="Proteomes" id="UP000594364"/>
    </source>
</evidence>
<dbReference type="EMBL" id="CP031385">
    <property type="protein sequence ID" value="QPG93858.1"/>
    <property type="molecule type" value="Genomic_DNA"/>
</dbReference>
<dbReference type="InterPro" id="IPR038765">
    <property type="entry name" value="Papain-like_cys_pep_sf"/>
</dbReference>
<dbReference type="GO" id="GO:0016485">
    <property type="term" value="P:protein processing"/>
    <property type="evidence" value="ECO:0007669"/>
    <property type="project" value="TreeGrafter"/>
</dbReference>
<comment type="catalytic activity">
    <reaction evidence="10">
        <text>[protein]-C-terminal L-amino acid-glycyl-phosphatidylethanolamide + H2O = [protein]-C-terminal L-amino acid-glycine + a 1,2-diacyl-sn-glycero-3-phosphoethanolamine</text>
        <dbReference type="Rhea" id="RHEA:67548"/>
        <dbReference type="Rhea" id="RHEA-COMP:17323"/>
        <dbReference type="Rhea" id="RHEA-COMP:17324"/>
        <dbReference type="ChEBI" id="CHEBI:15377"/>
        <dbReference type="ChEBI" id="CHEBI:64612"/>
        <dbReference type="ChEBI" id="CHEBI:172940"/>
        <dbReference type="ChEBI" id="CHEBI:172941"/>
    </reaction>
    <physiologicalReaction direction="left-to-right" evidence="10">
        <dbReference type="Rhea" id="RHEA:67549"/>
    </physiologicalReaction>
</comment>
<comment type="function">
    <text evidence="11">Required for selective autophagic degradation of the nucleus (nucleophagy) as well as for mitophagy which contributes to regulate mitochondrial quantity and quality by eliminating the mitochondria to a basal level to fulfill cellular energy requirements and preventing excess ROS production.</text>
</comment>
<accession>A0A7S9PRU3</accession>
<keyword evidence="6 11" id="KW-0378">Hydrolase</keyword>
<evidence type="ECO:0000259" key="13">
    <source>
        <dbReference type="Pfam" id="PF03416"/>
    </source>
</evidence>
<protein>
    <recommendedName>
        <fullName evidence="11">Cysteine protease</fullName>
        <ecNumber evidence="11">3.4.22.-</ecNumber>
    </recommendedName>
</protein>
<keyword evidence="8" id="KW-0653">Protein transport</keyword>
<dbReference type="SUPFAM" id="SSF54001">
    <property type="entry name" value="Cysteine proteinases"/>
    <property type="match status" value="1"/>
</dbReference>
<reference evidence="14 15" key="1">
    <citation type="journal article" date="2018" name="PLoS Genet.">
        <title>Repeat elements organise 3D genome structure and mediate transcription in the filamentous fungus Epichloe festucae.</title>
        <authorList>
            <person name="Winter D.J."/>
            <person name="Ganley A.R.D."/>
            <person name="Young C.A."/>
            <person name="Liachko I."/>
            <person name="Schardl C.L."/>
            <person name="Dupont P.Y."/>
            <person name="Berry D."/>
            <person name="Ram A."/>
            <person name="Scott B."/>
            <person name="Cox M.P."/>
        </authorList>
    </citation>
    <scope>NUCLEOTIDE SEQUENCE [LARGE SCALE GENOMIC DNA]</scope>
    <source>
        <strain evidence="14 15">Fl1</strain>
    </source>
</reference>
<dbReference type="GO" id="GO:0004197">
    <property type="term" value="F:cysteine-type endopeptidase activity"/>
    <property type="evidence" value="ECO:0007669"/>
    <property type="project" value="TreeGrafter"/>
</dbReference>
<dbReference type="InterPro" id="IPR046792">
    <property type="entry name" value="Peptidase_C54_cat"/>
</dbReference>
<dbReference type="GO" id="GO:0015031">
    <property type="term" value="P:protein transport"/>
    <property type="evidence" value="ECO:0007669"/>
    <property type="project" value="UniProtKB-KW"/>
</dbReference>
<evidence type="ECO:0000256" key="5">
    <source>
        <dbReference type="ARBA" id="ARBA00022670"/>
    </source>
</evidence>
<keyword evidence="5 11" id="KW-0645">Protease</keyword>
<evidence type="ECO:0000256" key="7">
    <source>
        <dbReference type="ARBA" id="ARBA00022807"/>
    </source>
</evidence>
<dbReference type="Pfam" id="PF03416">
    <property type="entry name" value="Peptidase_C54"/>
    <property type="match status" value="1"/>
</dbReference>
<keyword evidence="4 11" id="KW-0963">Cytoplasm</keyword>
<evidence type="ECO:0000256" key="8">
    <source>
        <dbReference type="ARBA" id="ARBA00022927"/>
    </source>
</evidence>
<dbReference type="EC" id="3.4.22.-" evidence="11"/>
<evidence type="ECO:0000256" key="11">
    <source>
        <dbReference type="RuleBase" id="RU363115"/>
    </source>
</evidence>
<feature type="domain" description="Peptidase C54 catalytic" evidence="13">
    <location>
        <begin position="123"/>
        <end position="411"/>
    </location>
</feature>
<keyword evidence="3" id="KW-0813">Transport</keyword>
<feature type="region of interest" description="Disordered" evidence="12">
    <location>
        <begin position="432"/>
        <end position="460"/>
    </location>
</feature>
<dbReference type="GO" id="GO:0034727">
    <property type="term" value="P:piecemeal microautophagy of the nucleus"/>
    <property type="evidence" value="ECO:0007669"/>
    <property type="project" value="TreeGrafter"/>
</dbReference>
<dbReference type="AlphaFoldDB" id="A0A7S9PRU3"/>
<comment type="subcellular location">
    <subcellularLocation>
        <location evidence="11">Nucleus</location>
    </subcellularLocation>
    <subcellularLocation>
        <location evidence="11">Cytoplasm</location>
    </subcellularLocation>
    <subcellularLocation>
        <location evidence="1">Preautophagosomal structure</location>
    </subcellularLocation>
</comment>
<dbReference type="GO" id="GO:0000423">
    <property type="term" value="P:mitophagy"/>
    <property type="evidence" value="ECO:0007669"/>
    <property type="project" value="TreeGrafter"/>
</dbReference>
<evidence type="ECO:0000256" key="6">
    <source>
        <dbReference type="ARBA" id="ARBA00022801"/>
    </source>
</evidence>
<dbReference type="GO" id="GO:0000045">
    <property type="term" value="P:autophagosome assembly"/>
    <property type="evidence" value="ECO:0007669"/>
    <property type="project" value="TreeGrafter"/>
</dbReference>
<evidence type="ECO:0000256" key="12">
    <source>
        <dbReference type="SAM" id="MobiDB-lite"/>
    </source>
</evidence>
<dbReference type="GO" id="GO:0035973">
    <property type="term" value="P:aggrephagy"/>
    <property type="evidence" value="ECO:0007669"/>
    <property type="project" value="TreeGrafter"/>
</dbReference>
<gene>
    <name evidence="14" type="ORF">C2857_003169</name>
</gene>
<dbReference type="GO" id="GO:0019786">
    <property type="term" value="F:protein-phosphatidylethanolamide deconjugating activity"/>
    <property type="evidence" value="ECO:0007669"/>
    <property type="project" value="InterPro"/>
</dbReference>
<dbReference type="GO" id="GO:0000407">
    <property type="term" value="C:phagophore assembly site"/>
    <property type="evidence" value="ECO:0007669"/>
    <property type="project" value="UniProtKB-SubCell"/>
</dbReference>
<dbReference type="PANTHER" id="PTHR22624:SF49">
    <property type="entry name" value="CYSTEINE PROTEASE"/>
    <property type="match status" value="1"/>
</dbReference>
<dbReference type="OrthoDB" id="2960936at2759"/>
<keyword evidence="7" id="KW-0788">Thiol protease</keyword>
<dbReference type="GO" id="GO:0005634">
    <property type="term" value="C:nucleus"/>
    <property type="evidence" value="ECO:0007669"/>
    <property type="project" value="UniProtKB-SubCell"/>
</dbReference>
<evidence type="ECO:0000313" key="14">
    <source>
        <dbReference type="EMBL" id="QPG93858.1"/>
    </source>
</evidence>
<dbReference type="PANTHER" id="PTHR22624">
    <property type="entry name" value="CYSTEINE PROTEASE ATG4"/>
    <property type="match status" value="1"/>
</dbReference>
<sequence length="460" mass="51825">MESAIANVDLGRYRRIVQMFWDPQPVNDMSLDQPVWCLGCVYSLSANGNRVQRLEAQERGQVAQPDTPHEHTVSDISEERAETTAVVSSKYLHATESNSFSESLSSLLACDEERAPGAGWPPAFLQDFDARFWMTYRSNFDMIAKSMSSRAATALSLSTRIRSQLVDQNGFTSDSGWGCMIRSGQSLLCNAMAILNLGRGWRRGNLPDEERHLISLFADDRQAPYSIHNFVQNGEGLCGKFPGEWFGPSATARCIQELVNSREPRLRVYSTGDGPDVYQDSFMRIAKPDGENFHPTLILVGTRLGIDKITPVYWEALIAALQMTQSVGIAGGRPSSSHYFVGSQGHFLFYLDPHHTRKALPYHTDITEYTKEDIDTCHTSRLRRIHVREMDPSMLVGFLIRTEEDWFEWKRCVKHVQGKSIIHVADCDPANENRNASGRSVINEVEPLSDEEETDMVHSK</sequence>
<dbReference type="Proteomes" id="UP000594364">
    <property type="component" value="Chromosome 1"/>
</dbReference>
<evidence type="ECO:0000256" key="1">
    <source>
        <dbReference type="ARBA" id="ARBA00004329"/>
    </source>
</evidence>
<name>A0A7S9PRU3_EPIFF</name>
<evidence type="ECO:0000256" key="2">
    <source>
        <dbReference type="ARBA" id="ARBA00010958"/>
    </source>
</evidence>
<evidence type="ECO:0000256" key="3">
    <source>
        <dbReference type="ARBA" id="ARBA00022448"/>
    </source>
</evidence>
<keyword evidence="15" id="KW-1185">Reference proteome</keyword>